<dbReference type="AlphaFoldDB" id="A0A1M6N9X3"/>
<sequence>MQTVRVSAIGPNRASIKKGAANGTFSYDNQLLLKLRSGDADRP</sequence>
<dbReference type="Proteomes" id="UP000184395">
    <property type="component" value="Unassembled WGS sequence"/>
</dbReference>
<dbReference type="EMBL" id="FRAB01000009">
    <property type="protein sequence ID" value="SHJ92540.1"/>
    <property type="molecule type" value="Genomic_DNA"/>
</dbReference>
<reference evidence="1 2" key="1">
    <citation type="submission" date="2016-11" db="EMBL/GenBank/DDBJ databases">
        <authorList>
            <person name="Jaros S."/>
            <person name="Januszkiewicz K."/>
            <person name="Wedrychowicz H."/>
        </authorList>
    </citation>
    <scope>NUCLEOTIDE SEQUENCE [LARGE SCALE GENOMIC DNA]</scope>
    <source>
        <strain evidence="1 2">LMG 20594</strain>
    </source>
</reference>
<gene>
    <name evidence="1" type="ORF">SAMN05192548_1009167</name>
</gene>
<evidence type="ECO:0000313" key="1">
    <source>
        <dbReference type="EMBL" id="SHJ92540.1"/>
    </source>
</evidence>
<protein>
    <submittedName>
        <fullName evidence="1">Uncharacterized protein</fullName>
    </submittedName>
</protein>
<organism evidence="1 2">
    <name type="scientific">Paraburkholderia terricola</name>
    <dbReference type="NCBI Taxonomy" id="169427"/>
    <lineage>
        <taxon>Bacteria</taxon>
        <taxon>Pseudomonadati</taxon>
        <taxon>Pseudomonadota</taxon>
        <taxon>Betaproteobacteria</taxon>
        <taxon>Burkholderiales</taxon>
        <taxon>Burkholderiaceae</taxon>
        <taxon>Paraburkholderia</taxon>
    </lineage>
</organism>
<evidence type="ECO:0000313" key="2">
    <source>
        <dbReference type="Proteomes" id="UP000184395"/>
    </source>
</evidence>
<accession>A0A1M6N9X3</accession>
<proteinExistence type="predicted"/>
<name>A0A1M6N9X3_9BURK</name>